<dbReference type="HOGENOM" id="CLU_2455483_0_0_1"/>
<evidence type="ECO:0000256" key="1">
    <source>
        <dbReference type="SAM" id="MobiDB-lite"/>
    </source>
</evidence>
<proteinExistence type="predicted"/>
<dbReference type="RefSeq" id="XP_001801964.1">
    <property type="nucleotide sequence ID" value="XM_001801912.1"/>
</dbReference>
<organism evidence="2 3">
    <name type="scientific">Phaeosphaeria nodorum (strain SN15 / ATCC MYA-4574 / FGSC 10173)</name>
    <name type="common">Glume blotch fungus</name>
    <name type="synonym">Parastagonospora nodorum</name>
    <dbReference type="NCBI Taxonomy" id="321614"/>
    <lineage>
        <taxon>Eukaryota</taxon>
        <taxon>Fungi</taxon>
        <taxon>Dikarya</taxon>
        <taxon>Ascomycota</taxon>
        <taxon>Pezizomycotina</taxon>
        <taxon>Dothideomycetes</taxon>
        <taxon>Pleosporomycetidae</taxon>
        <taxon>Pleosporales</taxon>
        <taxon>Pleosporineae</taxon>
        <taxon>Phaeosphaeriaceae</taxon>
        <taxon>Parastagonospora</taxon>
    </lineage>
</organism>
<sequence length="89" mass="9606">MSPFVPTLPQPRLNQPGANAIESPSRALSRTQTSQTREGNLESSPSSTSQATAPSPPTETFLGHVVQIKDQKSVRRKWVSVPHDLGEGD</sequence>
<evidence type="ECO:0000313" key="2">
    <source>
        <dbReference type="EMBL" id="EAT80769.1"/>
    </source>
</evidence>
<dbReference type="AlphaFoldDB" id="Q0U939"/>
<feature type="compositionally biased region" description="Low complexity" evidence="1">
    <location>
        <begin position="42"/>
        <end position="53"/>
    </location>
</feature>
<dbReference type="Proteomes" id="UP000001055">
    <property type="component" value="Unassembled WGS sequence"/>
</dbReference>
<dbReference type="InParanoid" id="Q0U939"/>
<feature type="region of interest" description="Disordered" evidence="1">
    <location>
        <begin position="1"/>
        <end position="89"/>
    </location>
</feature>
<evidence type="ECO:0000313" key="3">
    <source>
        <dbReference type="Proteomes" id="UP000001055"/>
    </source>
</evidence>
<name>Q0U939_PHANO</name>
<dbReference type="KEGG" id="pno:SNOG_11725"/>
<dbReference type="EMBL" id="CH445344">
    <property type="protein sequence ID" value="EAT80769.1"/>
    <property type="molecule type" value="Genomic_DNA"/>
</dbReference>
<dbReference type="GeneID" id="5978872"/>
<feature type="compositionally biased region" description="Polar residues" evidence="1">
    <location>
        <begin position="26"/>
        <end position="38"/>
    </location>
</feature>
<reference evidence="3" key="1">
    <citation type="journal article" date="2007" name="Plant Cell">
        <title>Dothideomycete-plant interactions illuminated by genome sequencing and EST analysis of the wheat pathogen Stagonospora nodorum.</title>
        <authorList>
            <person name="Hane J.K."/>
            <person name="Lowe R.G."/>
            <person name="Solomon P.S."/>
            <person name="Tan K.C."/>
            <person name="Schoch C.L."/>
            <person name="Spatafora J.W."/>
            <person name="Crous P.W."/>
            <person name="Kodira C."/>
            <person name="Birren B.W."/>
            <person name="Galagan J.E."/>
            <person name="Torriani S.F."/>
            <person name="McDonald B.A."/>
            <person name="Oliver R.P."/>
        </authorList>
    </citation>
    <scope>NUCLEOTIDE SEQUENCE [LARGE SCALE GENOMIC DNA]</scope>
    <source>
        <strain evidence="3">SN15 / ATCC MYA-4574 / FGSC 10173</strain>
    </source>
</reference>
<gene>
    <name evidence="2" type="ORF">SNOG_11725</name>
</gene>
<accession>Q0U939</accession>
<protein>
    <submittedName>
        <fullName evidence="2">Uncharacterized protein</fullName>
    </submittedName>
</protein>